<proteinExistence type="predicted"/>
<keyword evidence="2" id="KW-1185">Reference proteome</keyword>
<evidence type="ECO:0000313" key="2">
    <source>
        <dbReference type="Proteomes" id="UP001273136"/>
    </source>
</evidence>
<reference evidence="1" key="1">
    <citation type="submission" date="2023-06" db="EMBL/GenBank/DDBJ databases">
        <title>Genome sequence of Methancorpusculaceae sp. Ag1.</title>
        <authorList>
            <person name="Protasov E."/>
            <person name="Platt K."/>
            <person name="Poehlein A."/>
            <person name="Daniel R."/>
            <person name="Brune A."/>
        </authorList>
    </citation>
    <scope>NUCLEOTIDE SEQUENCE</scope>
    <source>
        <strain evidence="1">Ag1</strain>
    </source>
</reference>
<comment type="caution">
    <text evidence="1">The sequence shown here is derived from an EMBL/GenBank/DDBJ whole genome shotgun (WGS) entry which is preliminary data.</text>
</comment>
<protein>
    <submittedName>
        <fullName evidence="1">Uncharacterized protein</fullName>
    </submittedName>
</protein>
<name>A0AAE4ME76_9EURY</name>
<sequence length="77" mass="8846">MIDFANLTPKQKHFYDTTRKVVTGCKFFKKDSTLPDAEFFAKRGFVCTMTSDICAYYTDSTLGYDTGTLCGKYRKKE</sequence>
<accession>A0AAE4ME76</accession>
<gene>
    <name evidence="1" type="ORF">McpAg1_18070</name>
</gene>
<evidence type="ECO:0000313" key="1">
    <source>
        <dbReference type="EMBL" id="MDV0442559.1"/>
    </source>
</evidence>
<organism evidence="1 2">
    <name type="scientific">Methanorbis furvi</name>
    <dbReference type="NCBI Taxonomy" id="3028299"/>
    <lineage>
        <taxon>Archaea</taxon>
        <taxon>Methanobacteriati</taxon>
        <taxon>Methanobacteriota</taxon>
        <taxon>Stenosarchaea group</taxon>
        <taxon>Methanomicrobia</taxon>
        <taxon>Methanomicrobiales</taxon>
        <taxon>Methanocorpusculaceae</taxon>
        <taxon>Methanorbis</taxon>
    </lineage>
</organism>
<dbReference type="Proteomes" id="UP001273136">
    <property type="component" value="Unassembled WGS sequence"/>
</dbReference>
<dbReference type="AlphaFoldDB" id="A0AAE4ME76"/>
<dbReference type="EMBL" id="JAWDKA010000011">
    <property type="protein sequence ID" value="MDV0442559.1"/>
    <property type="molecule type" value="Genomic_DNA"/>
</dbReference>
<dbReference type="RefSeq" id="WP_338094983.1">
    <property type="nucleotide sequence ID" value="NZ_JAWDKA010000011.1"/>
</dbReference>